<name>A0AAE1JM93_9FABA</name>
<dbReference type="AlphaFoldDB" id="A0AAE1JM93"/>
<dbReference type="PANTHER" id="PTHR32444:SF247">
    <property type="entry name" value="OS01G0958200 PROTEIN"/>
    <property type="match status" value="1"/>
</dbReference>
<evidence type="ECO:0000313" key="3">
    <source>
        <dbReference type="Proteomes" id="UP001293593"/>
    </source>
</evidence>
<accession>A0AAE1JM93</accession>
<feature type="chain" id="PRO_5042251364" evidence="1">
    <location>
        <begin position="25"/>
        <end position="95"/>
    </location>
</feature>
<feature type="signal peptide" evidence="1">
    <location>
        <begin position="1"/>
        <end position="24"/>
    </location>
</feature>
<keyword evidence="1" id="KW-0732">Signal</keyword>
<organism evidence="2 3">
    <name type="scientific">Acacia crassicarpa</name>
    <name type="common">northern wattle</name>
    <dbReference type="NCBI Taxonomy" id="499986"/>
    <lineage>
        <taxon>Eukaryota</taxon>
        <taxon>Viridiplantae</taxon>
        <taxon>Streptophyta</taxon>
        <taxon>Embryophyta</taxon>
        <taxon>Tracheophyta</taxon>
        <taxon>Spermatophyta</taxon>
        <taxon>Magnoliopsida</taxon>
        <taxon>eudicotyledons</taxon>
        <taxon>Gunneridae</taxon>
        <taxon>Pentapetalae</taxon>
        <taxon>rosids</taxon>
        <taxon>fabids</taxon>
        <taxon>Fabales</taxon>
        <taxon>Fabaceae</taxon>
        <taxon>Caesalpinioideae</taxon>
        <taxon>mimosoid clade</taxon>
        <taxon>Acacieae</taxon>
        <taxon>Acacia</taxon>
    </lineage>
</organism>
<gene>
    <name evidence="2" type="ORF">QN277_008660</name>
</gene>
<keyword evidence="3" id="KW-1185">Reference proteome</keyword>
<dbReference type="PANTHER" id="PTHR32444">
    <property type="entry name" value="BULB-TYPE LECTIN DOMAIN-CONTAINING PROTEIN"/>
    <property type="match status" value="1"/>
</dbReference>
<evidence type="ECO:0000313" key="2">
    <source>
        <dbReference type="EMBL" id="KAK4255694.1"/>
    </source>
</evidence>
<proteinExistence type="predicted"/>
<dbReference type="EMBL" id="JAWXYG010000013">
    <property type="protein sequence ID" value="KAK4255694.1"/>
    <property type="molecule type" value="Genomic_DNA"/>
</dbReference>
<comment type="caution">
    <text evidence="2">The sequence shown here is derived from an EMBL/GenBank/DDBJ whole genome shotgun (WGS) entry which is preliminary data.</text>
</comment>
<sequence>MAFLPCVLLLTNLLLLFFLPLASSATSINAITQSQPLLDDGRTTLVSKDGKFKLGYFGSGSKSNRYIGIWFKAKPVRTVVRAANRENAIKHSSGS</sequence>
<dbReference type="Proteomes" id="UP001293593">
    <property type="component" value="Unassembled WGS sequence"/>
</dbReference>
<protein>
    <submittedName>
        <fullName evidence="2">Uncharacterized protein</fullName>
    </submittedName>
</protein>
<evidence type="ECO:0000256" key="1">
    <source>
        <dbReference type="SAM" id="SignalP"/>
    </source>
</evidence>
<reference evidence="2" key="1">
    <citation type="submission" date="2023-10" db="EMBL/GenBank/DDBJ databases">
        <title>Chromosome-level genome of the transformable northern wattle, Acacia crassicarpa.</title>
        <authorList>
            <person name="Massaro I."/>
            <person name="Sinha N.R."/>
            <person name="Poethig S."/>
            <person name="Leichty A.R."/>
        </authorList>
    </citation>
    <scope>NUCLEOTIDE SEQUENCE</scope>
    <source>
        <strain evidence="2">Acra3RX</strain>
        <tissue evidence="2">Leaf</tissue>
    </source>
</reference>